<sequence>MRYYKDKNSEIYAYEDDLSDEELAKSIKRLSLTPLTQKELEKFLAPKPTREEKIERLKQEFLARVDATLNTTAHAHGYDNINTAVSYAGYENKFQAEGISFGKWRSKVYEWGYGLLEKIMKGELDIDKTNIDEVLQAMPAYQGVGK</sequence>
<protein>
    <submittedName>
        <fullName evidence="1">Uncharacterized protein</fullName>
    </submittedName>
</protein>
<organism evidence="1">
    <name type="scientific">Siphoviridae sp. ctI8Q15</name>
    <dbReference type="NCBI Taxonomy" id="2827832"/>
    <lineage>
        <taxon>Viruses</taxon>
        <taxon>Duplodnaviria</taxon>
        <taxon>Heunggongvirae</taxon>
        <taxon>Uroviricota</taxon>
        <taxon>Caudoviricetes</taxon>
    </lineage>
</organism>
<accession>A0A8S5SEQ2</accession>
<name>A0A8S5SEQ2_9CAUD</name>
<reference evidence="1" key="1">
    <citation type="journal article" date="2021" name="Proc. Natl. Acad. Sci. U.S.A.">
        <title>A Catalog of Tens of Thousands of Viruses from Human Metagenomes Reveals Hidden Associations with Chronic Diseases.</title>
        <authorList>
            <person name="Tisza M.J."/>
            <person name="Buck C.B."/>
        </authorList>
    </citation>
    <scope>NUCLEOTIDE SEQUENCE</scope>
    <source>
        <strain evidence="1">CtI8Q15</strain>
    </source>
</reference>
<dbReference type="EMBL" id="BK032582">
    <property type="protein sequence ID" value="DAF49477.1"/>
    <property type="molecule type" value="Genomic_DNA"/>
</dbReference>
<evidence type="ECO:0000313" key="1">
    <source>
        <dbReference type="EMBL" id="DAF49477.1"/>
    </source>
</evidence>
<proteinExistence type="predicted"/>